<dbReference type="PANTHER" id="PTHR46889">
    <property type="entry name" value="TRANSPOSASE INSF FOR INSERTION SEQUENCE IS3B-RELATED"/>
    <property type="match status" value="1"/>
</dbReference>
<dbReference type="InterPro" id="IPR001584">
    <property type="entry name" value="Integrase_cat-core"/>
</dbReference>
<sequence>AAPQNLINRDFHAAAPNEKWLTDITEFQIPAGKVYLSPVIDCFDGLVVSWSIGTHPNANLVNTMLDAAIDAVQGSESRPVIHSDRGAHYRWPGWLSRVHDAKLVRSMSRKGCSPDNAACEGFFGRLKIELFYPSNWQSTTIEQFIEAVDTYIHWYNEKRIKVSLGRLSPVEYRQELGLAA</sequence>
<dbReference type="GO" id="GO:0015074">
    <property type="term" value="P:DNA integration"/>
    <property type="evidence" value="ECO:0007669"/>
    <property type="project" value="InterPro"/>
</dbReference>
<feature type="non-terminal residue" evidence="2">
    <location>
        <position position="1"/>
    </location>
</feature>
<organism evidence="2 3">
    <name type="scientific">Comamonas thiooxydans</name>
    <dbReference type="NCBI Taxonomy" id="363952"/>
    <lineage>
        <taxon>Bacteria</taxon>
        <taxon>Pseudomonadati</taxon>
        <taxon>Pseudomonadota</taxon>
        <taxon>Betaproteobacteria</taxon>
        <taxon>Burkholderiales</taxon>
        <taxon>Comamonadaceae</taxon>
        <taxon>Comamonas</taxon>
    </lineage>
</organism>
<dbReference type="InterPro" id="IPR036397">
    <property type="entry name" value="RNaseH_sf"/>
</dbReference>
<dbReference type="InterPro" id="IPR050900">
    <property type="entry name" value="Transposase_IS3/IS150/IS904"/>
</dbReference>
<dbReference type="RefSeq" id="WP_280009714.1">
    <property type="nucleotide sequence ID" value="NZ_JAOCEK010000069.1"/>
</dbReference>
<dbReference type="Pfam" id="PF00665">
    <property type="entry name" value="rve"/>
    <property type="match status" value="1"/>
</dbReference>
<protein>
    <submittedName>
        <fullName evidence="2">IS3 family transposase</fullName>
    </submittedName>
</protein>
<accession>A0AA42Q7U2</accession>
<dbReference type="Pfam" id="PF13333">
    <property type="entry name" value="rve_2"/>
    <property type="match status" value="1"/>
</dbReference>
<evidence type="ECO:0000313" key="3">
    <source>
        <dbReference type="Proteomes" id="UP001161065"/>
    </source>
</evidence>
<evidence type="ECO:0000313" key="2">
    <source>
        <dbReference type="EMBL" id="MDH1337664.1"/>
    </source>
</evidence>
<dbReference type="Proteomes" id="UP001161065">
    <property type="component" value="Unassembled WGS sequence"/>
</dbReference>
<dbReference type="GO" id="GO:0003676">
    <property type="term" value="F:nucleic acid binding"/>
    <property type="evidence" value="ECO:0007669"/>
    <property type="project" value="InterPro"/>
</dbReference>
<name>A0AA42Q7U2_9BURK</name>
<dbReference type="PROSITE" id="PS50994">
    <property type="entry name" value="INTEGRASE"/>
    <property type="match status" value="1"/>
</dbReference>
<dbReference type="NCBIfam" id="NF033516">
    <property type="entry name" value="transpos_IS3"/>
    <property type="match status" value="1"/>
</dbReference>
<dbReference type="SUPFAM" id="SSF53098">
    <property type="entry name" value="Ribonuclease H-like"/>
    <property type="match status" value="1"/>
</dbReference>
<dbReference type="InterPro" id="IPR012337">
    <property type="entry name" value="RNaseH-like_sf"/>
</dbReference>
<feature type="domain" description="Integrase catalytic" evidence="1">
    <location>
        <begin position="12"/>
        <end position="177"/>
    </location>
</feature>
<dbReference type="AlphaFoldDB" id="A0AA42Q7U2"/>
<dbReference type="EMBL" id="JAOCEK010000069">
    <property type="protein sequence ID" value="MDH1337664.1"/>
    <property type="molecule type" value="Genomic_DNA"/>
</dbReference>
<reference evidence="2" key="1">
    <citation type="submission" date="2022-09" db="EMBL/GenBank/DDBJ databases">
        <title>Intensive care unit water sources are persistently colonized with multi-drug resistant bacteria and are the site of extensive horizontal gene transfer of antibiotic resistance genes.</title>
        <authorList>
            <person name="Diorio-Toth L."/>
        </authorList>
    </citation>
    <scope>NUCLEOTIDE SEQUENCE</scope>
    <source>
        <strain evidence="2">GD03832</strain>
    </source>
</reference>
<comment type="caution">
    <text evidence="2">The sequence shown here is derived from an EMBL/GenBank/DDBJ whole genome shotgun (WGS) entry which is preliminary data.</text>
</comment>
<evidence type="ECO:0000259" key="1">
    <source>
        <dbReference type="PROSITE" id="PS50994"/>
    </source>
</evidence>
<proteinExistence type="predicted"/>
<dbReference type="InterPro" id="IPR048020">
    <property type="entry name" value="Transpos_IS3"/>
</dbReference>
<dbReference type="Gene3D" id="3.30.420.10">
    <property type="entry name" value="Ribonuclease H-like superfamily/Ribonuclease H"/>
    <property type="match status" value="1"/>
</dbReference>
<dbReference type="PANTHER" id="PTHR46889:SF4">
    <property type="entry name" value="TRANSPOSASE INSO FOR INSERTION SEQUENCE ELEMENT IS911B-RELATED"/>
    <property type="match status" value="1"/>
</dbReference>
<gene>
    <name evidence="2" type="ORF">N5D63_26430</name>
</gene>